<organism evidence="2 3">
    <name type="scientific">Micromonospora halophytica</name>
    <dbReference type="NCBI Taxonomy" id="47864"/>
    <lineage>
        <taxon>Bacteria</taxon>
        <taxon>Bacillati</taxon>
        <taxon>Actinomycetota</taxon>
        <taxon>Actinomycetes</taxon>
        <taxon>Micromonosporales</taxon>
        <taxon>Micromonosporaceae</taxon>
        <taxon>Micromonospora</taxon>
    </lineage>
</organism>
<dbReference type="Pfam" id="PF04972">
    <property type="entry name" value="BON"/>
    <property type="match status" value="1"/>
</dbReference>
<accession>A0A1C5I7L0</accession>
<evidence type="ECO:0000259" key="1">
    <source>
        <dbReference type="PROSITE" id="PS50914"/>
    </source>
</evidence>
<dbReference type="STRING" id="47864.GA0070560_108150"/>
<dbReference type="Proteomes" id="UP000199408">
    <property type="component" value="Unassembled WGS sequence"/>
</dbReference>
<dbReference type="InterPro" id="IPR007055">
    <property type="entry name" value="BON_dom"/>
</dbReference>
<gene>
    <name evidence="2" type="ORF">GA0070560_108150</name>
</gene>
<feature type="domain" description="BON" evidence="1">
    <location>
        <begin position="24"/>
        <end position="92"/>
    </location>
</feature>
<evidence type="ECO:0000313" key="2">
    <source>
        <dbReference type="EMBL" id="SCG54119.1"/>
    </source>
</evidence>
<proteinExistence type="predicted"/>
<dbReference type="PROSITE" id="PS50914">
    <property type="entry name" value="BON"/>
    <property type="match status" value="1"/>
</dbReference>
<evidence type="ECO:0000313" key="3">
    <source>
        <dbReference type="Proteomes" id="UP000199408"/>
    </source>
</evidence>
<dbReference type="Gene3D" id="3.30.1340.30">
    <property type="match status" value="1"/>
</dbReference>
<dbReference type="RefSeq" id="WP_425412648.1">
    <property type="nucleotide sequence ID" value="NZ_FMDN01000008.1"/>
</dbReference>
<dbReference type="AlphaFoldDB" id="A0A1C5I7L0"/>
<name>A0A1C5I7L0_9ACTN</name>
<protein>
    <submittedName>
        <fullName evidence="2">BON domain-containing protein</fullName>
    </submittedName>
</protein>
<dbReference type="EMBL" id="FMDN01000008">
    <property type="protein sequence ID" value="SCG54119.1"/>
    <property type="molecule type" value="Genomic_DNA"/>
</dbReference>
<sequence length="98" mass="11341">MYMPWSHPDGYWSASFDQPEPDSHDLRIEALVAQRLSIDWTTRRQQITVSVQNRVAILAGLVYGEEARRVAAELAWDVPGVFDVCNMLRIADRRRGRR</sequence>
<keyword evidence="3" id="KW-1185">Reference proteome</keyword>
<reference evidence="3" key="1">
    <citation type="submission" date="2016-06" db="EMBL/GenBank/DDBJ databases">
        <authorList>
            <person name="Varghese N."/>
        </authorList>
    </citation>
    <scope>NUCLEOTIDE SEQUENCE [LARGE SCALE GENOMIC DNA]</scope>
    <source>
        <strain evidence="3">DSM 43171</strain>
    </source>
</reference>